<dbReference type="Pfam" id="PF00071">
    <property type="entry name" value="Ras"/>
    <property type="match status" value="1"/>
</dbReference>
<evidence type="ECO:0000313" key="6">
    <source>
        <dbReference type="EMBL" id="RCK58119.1"/>
    </source>
</evidence>
<dbReference type="OrthoDB" id="265044at2759"/>
<dbReference type="Proteomes" id="UP000253472">
    <property type="component" value="Unassembled WGS sequence"/>
</dbReference>
<dbReference type="SMART" id="SM00175">
    <property type="entry name" value="RAB"/>
    <property type="match status" value="1"/>
</dbReference>
<evidence type="ECO:0000256" key="5">
    <source>
        <dbReference type="SAM" id="MobiDB-lite"/>
    </source>
</evidence>
<dbReference type="InterPro" id="IPR051065">
    <property type="entry name" value="Ras-related_GTPase"/>
</dbReference>
<dbReference type="SMART" id="SM00174">
    <property type="entry name" value="RHO"/>
    <property type="match status" value="1"/>
</dbReference>
<dbReference type="SMART" id="SM00173">
    <property type="entry name" value="RAS"/>
    <property type="match status" value="1"/>
</dbReference>
<dbReference type="InterPro" id="IPR027417">
    <property type="entry name" value="P-loop_NTPase"/>
</dbReference>
<comment type="similarity">
    <text evidence="1">Belongs to the small GTPase superfamily. Ras family.</text>
</comment>
<evidence type="ECO:0000256" key="2">
    <source>
        <dbReference type="ARBA" id="ARBA00011984"/>
    </source>
</evidence>
<comment type="catalytic activity">
    <reaction evidence="4">
        <text>GTP + H2O = GDP + phosphate + H(+)</text>
        <dbReference type="Rhea" id="RHEA:19669"/>
        <dbReference type="ChEBI" id="CHEBI:15377"/>
        <dbReference type="ChEBI" id="CHEBI:15378"/>
        <dbReference type="ChEBI" id="CHEBI:37565"/>
        <dbReference type="ChEBI" id="CHEBI:43474"/>
        <dbReference type="ChEBI" id="CHEBI:58189"/>
        <dbReference type="EC" id="3.6.5.2"/>
    </reaction>
</comment>
<feature type="region of interest" description="Disordered" evidence="5">
    <location>
        <begin position="231"/>
        <end position="311"/>
    </location>
</feature>
<dbReference type="EMBL" id="QLNQ01000028">
    <property type="protein sequence ID" value="RCK58119.1"/>
    <property type="molecule type" value="Genomic_DNA"/>
</dbReference>
<protein>
    <recommendedName>
        <fullName evidence="2">small monomeric GTPase</fullName>
        <ecNumber evidence="2">3.6.5.2</ecNumber>
    </recommendedName>
</protein>
<evidence type="ECO:0000313" key="7">
    <source>
        <dbReference type="Proteomes" id="UP000253472"/>
    </source>
</evidence>
<dbReference type="AlphaFoldDB" id="A0A367XXJ0"/>
<feature type="compositionally biased region" description="Low complexity" evidence="5">
    <location>
        <begin position="243"/>
        <end position="254"/>
    </location>
</feature>
<dbReference type="PROSITE" id="PS51419">
    <property type="entry name" value="RAB"/>
    <property type="match status" value="1"/>
</dbReference>
<name>A0A367XXJ0_9ASCO</name>
<dbReference type="PROSITE" id="PS51421">
    <property type="entry name" value="RAS"/>
    <property type="match status" value="1"/>
</dbReference>
<gene>
    <name evidence="6" type="primary">DIRAS2_1</name>
    <name evidence="6" type="ORF">Cantr_06387</name>
</gene>
<dbReference type="SUPFAM" id="SSF52540">
    <property type="entry name" value="P-loop containing nucleoside triphosphate hydrolases"/>
    <property type="match status" value="1"/>
</dbReference>
<comment type="caution">
    <text evidence="6">The sequence shown here is derived from an EMBL/GenBank/DDBJ whole genome shotgun (WGS) entry which is preliminary data.</text>
</comment>
<dbReference type="InterPro" id="IPR001806">
    <property type="entry name" value="Small_GTPase"/>
</dbReference>
<evidence type="ECO:0000256" key="1">
    <source>
        <dbReference type="ARBA" id="ARBA00008344"/>
    </source>
</evidence>
<proteinExistence type="inferred from homology"/>
<keyword evidence="3" id="KW-0378">Hydrolase</keyword>
<dbReference type="GO" id="GO:0003925">
    <property type="term" value="F:G protein activity"/>
    <property type="evidence" value="ECO:0007669"/>
    <property type="project" value="UniProtKB-EC"/>
</dbReference>
<dbReference type="EC" id="3.6.5.2" evidence="2"/>
<dbReference type="Gene3D" id="3.40.50.300">
    <property type="entry name" value="P-loop containing nucleotide triphosphate hydrolases"/>
    <property type="match status" value="1"/>
</dbReference>
<dbReference type="PRINTS" id="PR00449">
    <property type="entry name" value="RASTRNSFRMNG"/>
</dbReference>
<keyword evidence="7" id="KW-1185">Reference proteome</keyword>
<organism evidence="6 7">
    <name type="scientific">Candida viswanathii</name>
    <dbReference type="NCBI Taxonomy" id="5486"/>
    <lineage>
        <taxon>Eukaryota</taxon>
        <taxon>Fungi</taxon>
        <taxon>Dikarya</taxon>
        <taxon>Ascomycota</taxon>
        <taxon>Saccharomycotina</taxon>
        <taxon>Pichiomycetes</taxon>
        <taxon>Debaryomycetaceae</taxon>
        <taxon>Candida/Lodderomyces clade</taxon>
        <taxon>Candida</taxon>
    </lineage>
</organism>
<dbReference type="GO" id="GO:0005525">
    <property type="term" value="F:GTP binding"/>
    <property type="evidence" value="ECO:0007669"/>
    <property type="project" value="InterPro"/>
</dbReference>
<sequence length="311" mass="35283">MVLFRDGIQALTKSYDICVVGSDGVGKSTLIVHYVYDKYVPDLEDIDALYTKRVSIRDVRDSSQEISIFESDYNKDMYSDGQERHILNANTLVLVYSIASLRSFIELEDYYSGIVQLRGPYDIPPIALIGTKFDLESDSREVQYHEAFDFAKKINAVAFHECSAKESFGIKDAFEKIGDLAAKIRLDIENKDRVNNLIDDEESGIPKSNALALFQTYDSLNSDIQLPIPRDEQESKTAPRENQQQTPPLPLRQQDFSECLLPRSSNSKLSSMTSTTKKIRNPMNSIRSRSMEREPSSPTRSRKKHACCIIS</sequence>
<reference evidence="6 7" key="1">
    <citation type="submission" date="2018-06" db="EMBL/GenBank/DDBJ databases">
        <title>Whole genome sequencing of Candida tropicalis (genome annotated by CSBL at Korea University).</title>
        <authorList>
            <person name="Ahn J."/>
        </authorList>
    </citation>
    <scope>NUCLEOTIDE SEQUENCE [LARGE SCALE GENOMIC DNA]</scope>
    <source>
        <strain evidence="6 7">ATCC 20962</strain>
    </source>
</reference>
<accession>A0A367XXJ0</accession>
<evidence type="ECO:0000256" key="4">
    <source>
        <dbReference type="ARBA" id="ARBA00048098"/>
    </source>
</evidence>
<feature type="compositionally biased region" description="Low complexity" evidence="5">
    <location>
        <begin position="264"/>
        <end position="276"/>
    </location>
</feature>
<dbReference type="STRING" id="5486.A0A367XXJ0"/>
<dbReference type="PANTHER" id="PTHR45704">
    <property type="entry name" value="RAS-LIKE FAMILY MEMBER 11"/>
    <property type="match status" value="1"/>
</dbReference>
<feature type="compositionally biased region" description="Basic residues" evidence="5">
    <location>
        <begin position="300"/>
        <end position="311"/>
    </location>
</feature>
<evidence type="ECO:0000256" key="3">
    <source>
        <dbReference type="ARBA" id="ARBA00022801"/>
    </source>
</evidence>